<evidence type="ECO:0000313" key="2">
    <source>
        <dbReference type="Proteomes" id="UP001470230"/>
    </source>
</evidence>
<keyword evidence="2" id="KW-1185">Reference proteome</keyword>
<protein>
    <submittedName>
        <fullName evidence="1">Uncharacterized protein</fullName>
    </submittedName>
</protein>
<dbReference type="Proteomes" id="UP001470230">
    <property type="component" value="Unassembled WGS sequence"/>
</dbReference>
<accession>A0ABR2JXK0</accession>
<proteinExistence type="predicted"/>
<gene>
    <name evidence="1" type="ORF">M9Y10_042647</name>
</gene>
<evidence type="ECO:0000313" key="1">
    <source>
        <dbReference type="EMBL" id="KAK8883553.1"/>
    </source>
</evidence>
<dbReference type="EMBL" id="JAPFFF010000008">
    <property type="protein sequence ID" value="KAK8883553.1"/>
    <property type="molecule type" value="Genomic_DNA"/>
</dbReference>
<organism evidence="1 2">
    <name type="scientific">Tritrichomonas musculus</name>
    <dbReference type="NCBI Taxonomy" id="1915356"/>
    <lineage>
        <taxon>Eukaryota</taxon>
        <taxon>Metamonada</taxon>
        <taxon>Parabasalia</taxon>
        <taxon>Tritrichomonadida</taxon>
        <taxon>Tritrichomonadidae</taxon>
        <taxon>Tritrichomonas</taxon>
    </lineage>
</organism>
<comment type="caution">
    <text evidence="1">The sequence shown here is derived from an EMBL/GenBank/DDBJ whole genome shotgun (WGS) entry which is preliminary data.</text>
</comment>
<name>A0ABR2JXK0_9EUKA</name>
<reference evidence="1 2" key="1">
    <citation type="submission" date="2024-04" db="EMBL/GenBank/DDBJ databases">
        <title>Tritrichomonas musculus Genome.</title>
        <authorList>
            <person name="Alves-Ferreira E."/>
            <person name="Grigg M."/>
            <person name="Lorenzi H."/>
            <person name="Galac M."/>
        </authorList>
    </citation>
    <scope>NUCLEOTIDE SEQUENCE [LARGE SCALE GENOMIC DNA]</scope>
    <source>
        <strain evidence="1 2">EAF2021</strain>
    </source>
</reference>
<sequence>MSFDNVSLKQLAELYNLITDDNLSVNETLLDYDNNEEQLREDLINSITDELLDKYNYDGDYEDFNAIYWFVKGFKSIPNPPLKLCPPKRYDQSDEFIKRKNKRLDDELFNDIKQKLKHKDVVHEYHKHRSQTKFNYRLNKEAITIQASKANYQRMLNDLINSKPLLRPLPPAIMKELKPYHQKIFEGENELFID</sequence>